<dbReference type="Proteomes" id="UP000630142">
    <property type="component" value="Unassembled WGS sequence"/>
</dbReference>
<protein>
    <recommendedName>
        <fullName evidence="2">Tlde1 domain-containing protein</fullName>
    </recommendedName>
</protein>
<evidence type="ECO:0000313" key="4">
    <source>
        <dbReference type="Proteomes" id="UP000630142"/>
    </source>
</evidence>
<name>A0A8J3DY57_9HYPH</name>
<feature type="region of interest" description="Disordered" evidence="1">
    <location>
        <begin position="24"/>
        <end position="45"/>
    </location>
</feature>
<reference evidence="3" key="1">
    <citation type="journal article" date="2014" name="Int. J. Syst. Evol. Microbiol.">
        <title>Complete genome sequence of Corynebacterium casei LMG S-19264T (=DSM 44701T), isolated from a smear-ripened cheese.</title>
        <authorList>
            <consortium name="US DOE Joint Genome Institute (JGI-PGF)"/>
            <person name="Walter F."/>
            <person name="Albersmeier A."/>
            <person name="Kalinowski J."/>
            <person name="Ruckert C."/>
        </authorList>
    </citation>
    <scope>NUCLEOTIDE SEQUENCE</scope>
    <source>
        <strain evidence="3">KCTC 42249</strain>
    </source>
</reference>
<evidence type="ECO:0000313" key="3">
    <source>
        <dbReference type="EMBL" id="GHD18156.1"/>
    </source>
</evidence>
<gene>
    <name evidence="3" type="ORF">GCM10016234_28150</name>
</gene>
<dbReference type="EMBL" id="BMZQ01000002">
    <property type="protein sequence ID" value="GHD18156.1"/>
    <property type="molecule type" value="Genomic_DNA"/>
</dbReference>
<feature type="domain" description="Tlde1" evidence="2">
    <location>
        <begin position="245"/>
        <end position="348"/>
    </location>
</feature>
<dbReference type="AlphaFoldDB" id="A0A8J3DY57"/>
<evidence type="ECO:0000259" key="2">
    <source>
        <dbReference type="Pfam" id="PF10908"/>
    </source>
</evidence>
<dbReference type="InterPro" id="IPR021225">
    <property type="entry name" value="Tlde1_dom"/>
</dbReference>
<accession>A0A8J3DY57</accession>
<reference evidence="3" key="2">
    <citation type="submission" date="2020-09" db="EMBL/GenBank/DDBJ databases">
        <authorList>
            <person name="Sun Q."/>
            <person name="Kim S."/>
        </authorList>
    </citation>
    <scope>NUCLEOTIDE SEQUENCE</scope>
    <source>
        <strain evidence="3">KCTC 42249</strain>
    </source>
</reference>
<proteinExistence type="predicted"/>
<organism evidence="3 4">
    <name type="scientific">Tianweitania populi</name>
    <dbReference type="NCBI Taxonomy" id="1607949"/>
    <lineage>
        <taxon>Bacteria</taxon>
        <taxon>Pseudomonadati</taxon>
        <taxon>Pseudomonadota</taxon>
        <taxon>Alphaproteobacteria</taxon>
        <taxon>Hyphomicrobiales</taxon>
        <taxon>Phyllobacteriaceae</taxon>
        <taxon>Tianweitania</taxon>
    </lineage>
</organism>
<keyword evidence="4" id="KW-1185">Reference proteome</keyword>
<sequence>MHLAAQPDSKPVSVRPLFANVAAEAETNTAKSSRPGQTEGALRAPDFVREAWARDAAERNEQRQVASAFETRFVPAKRAAGSITGEQFASLVKASQQAAEAKATQLAQAATAPVATPPAASAPVPVQMASLAKSAKAKMLATEHEAEAQDDADNETVLASLETDDLPDLGLVPSWRPAIARKSVIAPVVPDKRGEAVPALAYARPDNPVERPAAKSAAIPWPDVGRKTAIYDISAGVVHMPNGEKLEAHSGRGAMRDNPNYTHVKMRGATPASTYKLTMRETRFHGVEAIRLNPIDGKAPKGRTGLLAHTYLLRVPGDSSGCVVFKNYPQFLAAFKRGEITHMVVVPRLQDAPAAPRLASFFSRRG</sequence>
<evidence type="ECO:0000256" key="1">
    <source>
        <dbReference type="SAM" id="MobiDB-lite"/>
    </source>
</evidence>
<dbReference type="Pfam" id="PF10908">
    <property type="entry name" value="Tlde1_dom"/>
    <property type="match status" value="1"/>
</dbReference>
<comment type="caution">
    <text evidence="3">The sequence shown here is derived from an EMBL/GenBank/DDBJ whole genome shotgun (WGS) entry which is preliminary data.</text>
</comment>